<comment type="caution">
    <text evidence="1">The sequence shown here is derived from an EMBL/GenBank/DDBJ whole genome shotgun (WGS) entry which is preliminary data.</text>
</comment>
<keyword evidence="2" id="KW-1185">Reference proteome</keyword>
<organism evidence="1 2">
    <name type="scientific">Oceanisphaera arctica</name>
    <dbReference type="NCBI Taxonomy" id="641510"/>
    <lineage>
        <taxon>Bacteria</taxon>
        <taxon>Pseudomonadati</taxon>
        <taxon>Pseudomonadota</taxon>
        <taxon>Gammaproteobacteria</taxon>
        <taxon>Aeromonadales</taxon>
        <taxon>Aeromonadaceae</taxon>
        <taxon>Oceanisphaera</taxon>
    </lineage>
</organism>
<gene>
    <name evidence="1" type="ORF">UN63_12330</name>
</gene>
<protein>
    <submittedName>
        <fullName evidence="1">Uncharacterized protein</fullName>
    </submittedName>
</protein>
<sequence>MQIAAKAITPGWVPGQHNASPQRAASAALGAQLAQLESLAADAQSPVAKLTALAAKRAAWLTAQSQALTNLKAGLSGALYRVSATGTPSDIAAALLSGLPSYEQPHSAAVLLVSDQPLTFFEELLP</sequence>
<reference evidence="2" key="1">
    <citation type="submission" date="2016-11" db="EMBL/GenBank/DDBJ databases">
        <authorList>
            <person name="Sisinthy S."/>
            <person name="Ara S."/>
            <person name="Gundlapally S.R."/>
        </authorList>
    </citation>
    <scope>NUCLEOTIDE SEQUENCE [LARGE SCALE GENOMIC DNA]</scope>
    <source>
        <strain evidence="2">V1-41</strain>
    </source>
</reference>
<dbReference type="Proteomes" id="UP000242231">
    <property type="component" value="Unassembled WGS sequence"/>
</dbReference>
<accession>A0A2P5TK45</accession>
<proteinExistence type="predicted"/>
<evidence type="ECO:0000313" key="1">
    <source>
        <dbReference type="EMBL" id="PPL15460.1"/>
    </source>
</evidence>
<dbReference type="AlphaFoldDB" id="A0A2P5TK45"/>
<dbReference type="EMBL" id="MPZM01000031">
    <property type="protein sequence ID" value="PPL15460.1"/>
    <property type="molecule type" value="Genomic_DNA"/>
</dbReference>
<name>A0A2P5TK45_9GAMM</name>
<evidence type="ECO:0000313" key="2">
    <source>
        <dbReference type="Proteomes" id="UP000242231"/>
    </source>
</evidence>